<comment type="caution">
    <text evidence="3">The sequence shown here is derived from an EMBL/GenBank/DDBJ whole genome shotgun (WGS) entry which is preliminary data.</text>
</comment>
<dbReference type="PANTHER" id="PTHR11328">
    <property type="entry name" value="MAJOR FACILITATOR SUPERFAMILY DOMAIN-CONTAINING PROTEIN"/>
    <property type="match status" value="1"/>
</dbReference>
<feature type="transmembrane region" description="Helical" evidence="2">
    <location>
        <begin position="306"/>
        <end position="324"/>
    </location>
</feature>
<evidence type="ECO:0000256" key="2">
    <source>
        <dbReference type="SAM" id="Phobius"/>
    </source>
</evidence>
<dbReference type="InterPro" id="IPR001927">
    <property type="entry name" value="Na/Gal_symport"/>
</dbReference>
<gene>
    <name evidence="3" type="ORF">ENS59_13175</name>
</gene>
<proteinExistence type="inferred from homology"/>
<dbReference type="InterPro" id="IPR036259">
    <property type="entry name" value="MFS_trans_sf"/>
</dbReference>
<feature type="transmembrane region" description="Helical" evidence="2">
    <location>
        <begin position="387"/>
        <end position="406"/>
    </location>
</feature>
<evidence type="ECO:0000256" key="1">
    <source>
        <dbReference type="ARBA" id="ARBA00009617"/>
    </source>
</evidence>
<dbReference type="NCBIfam" id="TIGR00792">
    <property type="entry name" value="gph"/>
    <property type="match status" value="1"/>
</dbReference>
<sequence>MAEQKKRLGIGSLVSYGMGDIYGGGSFLIISTLFIYFLTDVVGLSPLLAGLVVLVGKAWDAISDPLMGLISDRTKSRFGRRRVYFLVSIIPVFLSFWMLWLTLRFENQLATFFYYLFSYVLFCTVYTIVMVPYSSLPTEMSGDYRERARLSGARMLFSQLSALIAGTIPGFLVKNVYRENPSQGFFMVGLIFGLLYALPWIIVFMGTWEEDIPTAQTTQHNAGLIQSFKDLGSLLSCRSFRLHIGMYLLGYTALDILSASFVYFVTYYIGRGNIYTLCLGSMLIFQLLSLPLHITIANRIGKGRSYAIGAGIVFLVAIFFITLTPASPTILILASSALLGLGLSPVVAMPWAMLPESSDADELTNHIERAGSVAGVFTLCRKLVQALTLYFFGLLLQAIGYTAGAAQQSAAAIQGIRYIFVFGPLVFIGIGTLLAILYPITPKTFALMRKTLEASRAGQAFPCTELEEESLKKITGKK</sequence>
<feature type="transmembrane region" description="Helical" evidence="2">
    <location>
        <begin position="83"/>
        <end position="100"/>
    </location>
</feature>
<feature type="transmembrane region" description="Helical" evidence="2">
    <location>
        <begin position="185"/>
        <end position="206"/>
    </location>
</feature>
<feature type="transmembrane region" description="Helical" evidence="2">
    <location>
        <begin position="418"/>
        <end position="440"/>
    </location>
</feature>
<feature type="transmembrane region" description="Helical" evidence="2">
    <location>
        <begin position="248"/>
        <end position="268"/>
    </location>
</feature>
<dbReference type="GO" id="GO:0005886">
    <property type="term" value="C:plasma membrane"/>
    <property type="evidence" value="ECO:0007669"/>
    <property type="project" value="TreeGrafter"/>
</dbReference>
<reference evidence="3" key="1">
    <citation type="journal article" date="2020" name="mSystems">
        <title>Genome- and Community-Level Interaction Insights into Carbon Utilization and Element Cycling Functions of Hydrothermarchaeota in Hydrothermal Sediment.</title>
        <authorList>
            <person name="Zhou Z."/>
            <person name="Liu Y."/>
            <person name="Xu W."/>
            <person name="Pan J."/>
            <person name="Luo Z.H."/>
            <person name="Li M."/>
        </authorList>
    </citation>
    <scope>NUCLEOTIDE SEQUENCE [LARGE SCALE GENOMIC DNA]</scope>
    <source>
        <strain evidence="3">SpSt-503</strain>
    </source>
</reference>
<dbReference type="Gene3D" id="1.20.1250.20">
    <property type="entry name" value="MFS general substrate transporter like domains"/>
    <property type="match status" value="1"/>
</dbReference>
<dbReference type="SUPFAM" id="SSF103473">
    <property type="entry name" value="MFS general substrate transporter"/>
    <property type="match status" value="1"/>
</dbReference>
<feature type="transmembrane region" description="Helical" evidence="2">
    <location>
        <begin position="330"/>
        <end position="354"/>
    </location>
</feature>
<comment type="similarity">
    <text evidence="1">Belongs to the sodium:galactoside symporter (TC 2.A.2) family.</text>
</comment>
<organism evidence="3">
    <name type="scientific">Gracilinema caldarium</name>
    <dbReference type="NCBI Taxonomy" id="215591"/>
    <lineage>
        <taxon>Bacteria</taxon>
        <taxon>Pseudomonadati</taxon>
        <taxon>Spirochaetota</taxon>
        <taxon>Spirochaetia</taxon>
        <taxon>Spirochaetales</taxon>
        <taxon>Breznakiellaceae</taxon>
        <taxon>Gracilinema</taxon>
    </lineage>
</organism>
<evidence type="ECO:0000313" key="3">
    <source>
        <dbReference type="EMBL" id="HFH30438.1"/>
    </source>
</evidence>
<dbReference type="PANTHER" id="PTHR11328:SF24">
    <property type="entry name" value="MAJOR FACILITATOR SUPERFAMILY (MFS) PROFILE DOMAIN-CONTAINING PROTEIN"/>
    <property type="match status" value="1"/>
</dbReference>
<feature type="transmembrane region" description="Helical" evidence="2">
    <location>
        <begin position="274"/>
        <end position="294"/>
    </location>
</feature>
<keyword evidence="2" id="KW-0472">Membrane</keyword>
<feature type="transmembrane region" description="Helical" evidence="2">
    <location>
        <begin position="155"/>
        <end position="173"/>
    </location>
</feature>
<dbReference type="EMBL" id="DSVL01000406">
    <property type="protein sequence ID" value="HFH30438.1"/>
    <property type="molecule type" value="Genomic_DNA"/>
</dbReference>
<dbReference type="AlphaFoldDB" id="A0A7C3I5P8"/>
<protein>
    <submittedName>
        <fullName evidence="3">MFS transporter</fullName>
    </submittedName>
</protein>
<dbReference type="GO" id="GO:0008643">
    <property type="term" value="P:carbohydrate transport"/>
    <property type="evidence" value="ECO:0007669"/>
    <property type="project" value="InterPro"/>
</dbReference>
<keyword evidence="2" id="KW-1133">Transmembrane helix</keyword>
<dbReference type="GO" id="GO:0006814">
    <property type="term" value="P:sodium ion transport"/>
    <property type="evidence" value="ECO:0007669"/>
    <property type="project" value="InterPro"/>
</dbReference>
<keyword evidence="2" id="KW-0812">Transmembrane</keyword>
<name>A0A7C3I5P8_9SPIR</name>
<dbReference type="Pfam" id="PF13347">
    <property type="entry name" value="MFS_2"/>
    <property type="match status" value="1"/>
</dbReference>
<dbReference type="CDD" id="cd17332">
    <property type="entry name" value="MFS_MelB_like"/>
    <property type="match status" value="1"/>
</dbReference>
<feature type="transmembrane region" description="Helical" evidence="2">
    <location>
        <begin position="112"/>
        <end position="134"/>
    </location>
</feature>
<accession>A0A7C3I5P8</accession>
<feature type="transmembrane region" description="Helical" evidence="2">
    <location>
        <begin position="21"/>
        <end position="38"/>
    </location>
</feature>
<dbReference type="GO" id="GO:0015293">
    <property type="term" value="F:symporter activity"/>
    <property type="evidence" value="ECO:0007669"/>
    <property type="project" value="InterPro"/>
</dbReference>
<dbReference type="InterPro" id="IPR039672">
    <property type="entry name" value="MFS_2"/>
</dbReference>